<name>A0A671LM44_9TELE</name>
<dbReference type="InterPro" id="IPR001752">
    <property type="entry name" value="Kinesin_motor_dom"/>
</dbReference>
<dbReference type="SMART" id="SM00320">
    <property type="entry name" value="WD40"/>
    <property type="match status" value="7"/>
</dbReference>
<keyword evidence="14" id="KW-0206">Cytoskeleton</keyword>
<dbReference type="GO" id="GO:0008017">
    <property type="term" value="F:microtubule binding"/>
    <property type="evidence" value="ECO:0007669"/>
    <property type="project" value="InterPro"/>
</dbReference>
<reference evidence="21" key="1">
    <citation type="submission" date="2025-08" db="UniProtKB">
        <authorList>
            <consortium name="Ensembl"/>
        </authorList>
    </citation>
    <scope>IDENTIFICATION</scope>
</reference>
<evidence type="ECO:0000256" key="2">
    <source>
        <dbReference type="ARBA" id="ARBA00004279"/>
    </source>
</evidence>
<dbReference type="CDD" id="cd01372">
    <property type="entry name" value="KISc_KIF4"/>
    <property type="match status" value="1"/>
</dbReference>
<evidence type="ECO:0000256" key="13">
    <source>
        <dbReference type="ARBA" id="ARBA00023175"/>
    </source>
</evidence>
<dbReference type="GO" id="GO:0005875">
    <property type="term" value="C:microtubule associated complex"/>
    <property type="evidence" value="ECO:0007669"/>
    <property type="project" value="TreeGrafter"/>
</dbReference>
<reference evidence="21" key="2">
    <citation type="submission" date="2025-09" db="UniProtKB">
        <authorList>
            <consortium name="Ensembl"/>
        </authorList>
    </citation>
    <scope>IDENTIFICATION</scope>
</reference>
<dbReference type="GO" id="GO:0048731">
    <property type="term" value="P:system development"/>
    <property type="evidence" value="ECO:0007669"/>
    <property type="project" value="UniProtKB-ARBA"/>
</dbReference>
<dbReference type="Pfam" id="PF00400">
    <property type="entry name" value="WD40"/>
    <property type="match status" value="4"/>
</dbReference>
<protein>
    <submittedName>
        <fullName evidence="21">Kinesin-like protein KIF21A</fullName>
    </submittedName>
</protein>
<dbReference type="SUPFAM" id="SSF52540">
    <property type="entry name" value="P-loop containing nucleoside triphosphate hydrolases"/>
    <property type="match status" value="1"/>
</dbReference>
<dbReference type="PANTHER" id="PTHR47969">
    <property type="entry name" value="CHROMOSOME-ASSOCIATED KINESIN KIF4A-RELATED"/>
    <property type="match status" value="1"/>
</dbReference>
<dbReference type="PROSITE" id="PS50082">
    <property type="entry name" value="WD_REPEATS_2"/>
    <property type="match status" value="3"/>
</dbReference>
<evidence type="ECO:0000256" key="9">
    <source>
        <dbReference type="ARBA" id="ARBA00022737"/>
    </source>
</evidence>
<evidence type="ECO:0000256" key="7">
    <source>
        <dbReference type="ARBA" id="ARBA00022574"/>
    </source>
</evidence>
<sequence>RSGFTDEMIRPQLAKEKIEGCHICTFVTPGEPQLVLGKDKAFTYDYVFDMDSTQDTIYANCTEKLIEGCFEGYNATIFAYGQTGSGKTYTMGTALDRQIMWSRESCRFLYNEEVLDLFDTTRDMEMRKQKSHIKIHEDASGSIYTVGVTTRTVSSELEMMQCLQLGALSRTTASTQMNVQSSRSHAIFTIHICQVRVCAPQDGETDNRLANSSSEVEEFETLTAKFHFVDLAGSERLKRTGATGDRAKEGISINCGLLALGNVISALGDRSKRSTHVPYRDSKLTRLLQDSLGGNSRTVMIACTSPSDQDFMETLNTLKYANRARNIKNKVVVNQDKASQQISALRTEIARLQVELMEYRTGKRMVGEDGLESINDMFHENSMLQIENNNLRMRVKAMQEAIDAQGARLTQLLSEQAYQVLSRAGEGSEEIGNMIQNYIKEIEDLRAKLLESEAVNENLRRNLTRASSRPPFYGSSGSFSPALLGPDLSRETSDIIEIAKKDLEKLKRKEKKKKKSDREEGDGEEDEEDVEEEEMDAEESSDESDSDLDEKEDFQADLANITCEIAIKQKLIDELENSQRRLHTLKQQYEQKLMMLQSKIRDTQLERDRVLHNMGSVESCSEDKTKRIKAEYEKKLGVMNKELQKLQAAQKEHARLLKNQSQYEKQLKKLQLDLAEMKKTKVRLMKQMKEQQEKSRMAESRRNREIATLKKDQRKQEHQLRLLEAQKRQQELILRRKTEEVSALRRQVRPMSGKVTRKGNLPETSQDLSHRAGRTYSASGAPNGTRYIIQASCATIGVYSTRLARGKWQSLERRVSDIIMQRMTISNMETDMNRLLKQREELTRRRDKISRKRERLLAEEPEVEKDVQSLNEELESLLANIDYINDSISDCQANIMQMEEAKEEGDAVDVSAVIGSCTLAEARFLLDHFMSMSINKGLQATQKESQIKVLEGRLKQTEINSATQNQLLFHMLKEKAEFNPELDALLGNALTLASDLMKLCGETKSRTKARRRTTTQMELLYVNNCDSGPDTPTRDFSVPLHPMAETSEVSGDLESTGNTVRDRDYMLPPAGLSSRMGTISGNRLPAGGQKRVPEPSPLFRRKTYDKGQALTDKAKAKEITQNLLIVDFLTCIRGMINPVPVSKSSRGSSLQCVHIAEGHSKAVLCVDSTDDLLFTGSKDRTCKVWNLVTGQEIMSLGGHPNNVVSVRYSSSLVFTVSTSYIKVWDIRDSAKCIRTLTSSGLVNTGDTCAASTNRTVTIPAGENQVNQIFLNPSGTVLYAAAGNSVRVWDLKRFVCTGKLMGHLGPVMCLTVDQTGNGQDLVITGSKDHYIKMFDVTEGAVGSISPTHNFEPPHYDGIESLVVQGDCLFSGSRDNGIKKWDLTRKDLLQQVPNAHRDWVCALGVVPASPILLSGCRGGVLKLWHTDTLSPLGELRGHESPINSISTNSSHLFTASDDRTVKIWRARGSLDGAADVADAIDEAVSN</sequence>
<feature type="repeat" description="WD" evidence="16">
    <location>
        <begin position="1156"/>
        <end position="1195"/>
    </location>
</feature>
<comment type="similarity">
    <text evidence="17">Belongs to the TRAFAC class myosin-kinesin ATPase superfamily. Kinesin family.</text>
</comment>
<keyword evidence="9" id="KW-0677">Repeat</keyword>
<organism evidence="21 22">
    <name type="scientific">Sinocyclocheilus anshuiensis</name>
    <dbReference type="NCBI Taxonomy" id="1608454"/>
    <lineage>
        <taxon>Eukaryota</taxon>
        <taxon>Metazoa</taxon>
        <taxon>Chordata</taxon>
        <taxon>Craniata</taxon>
        <taxon>Vertebrata</taxon>
        <taxon>Euteleostomi</taxon>
        <taxon>Actinopterygii</taxon>
        <taxon>Neopterygii</taxon>
        <taxon>Teleostei</taxon>
        <taxon>Ostariophysi</taxon>
        <taxon>Cypriniformes</taxon>
        <taxon>Cyprinidae</taxon>
        <taxon>Cyprininae</taxon>
        <taxon>Sinocyclocheilus</taxon>
    </lineage>
</organism>
<feature type="region of interest" description="Disordered" evidence="19">
    <location>
        <begin position="466"/>
        <end position="486"/>
    </location>
</feature>
<evidence type="ECO:0000256" key="3">
    <source>
        <dbReference type="ARBA" id="ARBA00004489"/>
    </source>
</evidence>
<dbReference type="PROSITE" id="PS00411">
    <property type="entry name" value="KINESIN_MOTOR_1"/>
    <property type="match status" value="1"/>
</dbReference>
<dbReference type="Pfam" id="PF25764">
    <property type="entry name" value="KIF21A_4th"/>
    <property type="match status" value="1"/>
</dbReference>
<feature type="coiled-coil region" evidence="18">
    <location>
        <begin position="825"/>
        <end position="887"/>
    </location>
</feature>
<dbReference type="Gene3D" id="3.40.850.10">
    <property type="entry name" value="Kinesin motor domain"/>
    <property type="match status" value="1"/>
</dbReference>
<comment type="subcellular location">
    <subcellularLocation>
        <location evidence="3">Cell projection</location>
        <location evidence="3">Axon</location>
    </subcellularLocation>
    <subcellularLocation>
        <location evidence="2">Cell projection</location>
        <location evidence="2">Dendrite</location>
    </subcellularLocation>
    <subcellularLocation>
        <location evidence="4">Cell projection</location>
        <location evidence="4">Growth cone</location>
    </subcellularLocation>
    <subcellularLocation>
        <location evidence="1">Cytoplasm</location>
        <location evidence="1">Cytoskeleton</location>
    </subcellularLocation>
</comment>
<feature type="region of interest" description="Disordered" evidence="19">
    <location>
        <begin position="750"/>
        <end position="777"/>
    </location>
</feature>
<evidence type="ECO:0000256" key="16">
    <source>
        <dbReference type="PROSITE-ProRule" id="PRU00221"/>
    </source>
</evidence>
<evidence type="ECO:0000256" key="11">
    <source>
        <dbReference type="ARBA" id="ARBA00022840"/>
    </source>
</evidence>
<dbReference type="Pfam" id="PF23204">
    <property type="entry name" value="KIF21A_2nd"/>
    <property type="match status" value="1"/>
</dbReference>
<dbReference type="InterPro" id="IPR036961">
    <property type="entry name" value="Kinesin_motor_dom_sf"/>
</dbReference>
<dbReference type="SUPFAM" id="SSF46579">
    <property type="entry name" value="Prefoldin"/>
    <property type="match status" value="1"/>
</dbReference>
<evidence type="ECO:0000313" key="22">
    <source>
        <dbReference type="Proteomes" id="UP000472260"/>
    </source>
</evidence>
<feature type="region of interest" description="Disordered" evidence="19">
    <location>
        <begin position="689"/>
        <end position="717"/>
    </location>
</feature>
<keyword evidence="22" id="KW-1185">Reference proteome</keyword>
<evidence type="ECO:0000256" key="8">
    <source>
        <dbReference type="ARBA" id="ARBA00022701"/>
    </source>
</evidence>
<evidence type="ECO:0000256" key="10">
    <source>
        <dbReference type="ARBA" id="ARBA00022741"/>
    </source>
</evidence>
<dbReference type="InterPro" id="IPR001680">
    <property type="entry name" value="WD40_rpt"/>
</dbReference>
<feature type="compositionally biased region" description="Acidic residues" evidence="19">
    <location>
        <begin position="519"/>
        <end position="550"/>
    </location>
</feature>
<keyword evidence="13 17" id="KW-0505">Motor protein</keyword>
<dbReference type="GO" id="GO:0007052">
    <property type="term" value="P:mitotic spindle organization"/>
    <property type="evidence" value="ECO:0007669"/>
    <property type="project" value="TreeGrafter"/>
</dbReference>
<dbReference type="InterPro" id="IPR036322">
    <property type="entry name" value="WD40_repeat_dom_sf"/>
</dbReference>
<dbReference type="PROSITE" id="PS50294">
    <property type="entry name" value="WD_REPEATS_REGION"/>
    <property type="match status" value="2"/>
</dbReference>
<dbReference type="GO" id="GO:0005874">
    <property type="term" value="C:microtubule"/>
    <property type="evidence" value="ECO:0007669"/>
    <property type="project" value="UniProtKB-KW"/>
</dbReference>
<dbReference type="PRINTS" id="PR00380">
    <property type="entry name" value="KINESINHEAVY"/>
</dbReference>
<evidence type="ECO:0000256" key="14">
    <source>
        <dbReference type="ARBA" id="ARBA00023212"/>
    </source>
</evidence>
<keyword evidence="15" id="KW-0966">Cell projection</keyword>
<dbReference type="GO" id="GO:0003777">
    <property type="term" value="F:microtubule motor activity"/>
    <property type="evidence" value="ECO:0007669"/>
    <property type="project" value="InterPro"/>
</dbReference>
<evidence type="ECO:0000259" key="20">
    <source>
        <dbReference type="PROSITE" id="PS50067"/>
    </source>
</evidence>
<dbReference type="InterPro" id="IPR019775">
    <property type="entry name" value="WD40_repeat_CS"/>
</dbReference>
<evidence type="ECO:0000256" key="15">
    <source>
        <dbReference type="ARBA" id="ARBA00023273"/>
    </source>
</evidence>
<evidence type="ECO:0000256" key="19">
    <source>
        <dbReference type="SAM" id="MobiDB-lite"/>
    </source>
</evidence>
<evidence type="ECO:0000256" key="17">
    <source>
        <dbReference type="PROSITE-ProRule" id="PRU00283"/>
    </source>
</evidence>
<dbReference type="InterPro" id="IPR027640">
    <property type="entry name" value="Kinesin-like_fam"/>
</dbReference>
<dbReference type="Pfam" id="PF23203">
    <property type="entry name" value="KIF21A"/>
    <property type="match status" value="1"/>
</dbReference>
<dbReference type="GO" id="GO:0030426">
    <property type="term" value="C:growth cone"/>
    <property type="evidence" value="ECO:0007669"/>
    <property type="project" value="UniProtKB-SubCell"/>
</dbReference>
<accession>A0A671LM44</accession>
<dbReference type="CDD" id="cd00200">
    <property type="entry name" value="WD40"/>
    <property type="match status" value="1"/>
</dbReference>
<gene>
    <name evidence="21" type="primary">LOC107695915</name>
</gene>
<dbReference type="InterPro" id="IPR056532">
    <property type="entry name" value="KIF21A/B_hel_2"/>
</dbReference>
<evidence type="ECO:0000256" key="6">
    <source>
        <dbReference type="ARBA" id="ARBA00022553"/>
    </source>
</evidence>
<evidence type="ECO:0000256" key="12">
    <source>
        <dbReference type="ARBA" id="ARBA00023054"/>
    </source>
</evidence>
<dbReference type="Ensembl" id="ENSSANT00000021684.1">
    <property type="protein sequence ID" value="ENSSANP00000020341.1"/>
    <property type="gene ID" value="ENSSANG00000010096.1"/>
</dbReference>
<dbReference type="GO" id="GO:0007018">
    <property type="term" value="P:microtubule-based movement"/>
    <property type="evidence" value="ECO:0007669"/>
    <property type="project" value="InterPro"/>
</dbReference>
<dbReference type="FunFam" id="3.40.850.10:FF:000166">
    <property type="entry name" value="Kinesin family member 21B"/>
    <property type="match status" value="1"/>
</dbReference>
<keyword evidence="7 16" id="KW-0853">WD repeat</keyword>
<dbReference type="FunFam" id="2.130.10.10:FF:000233">
    <property type="entry name" value="Kinesin family member 21A"/>
    <property type="match status" value="1"/>
</dbReference>
<evidence type="ECO:0000256" key="1">
    <source>
        <dbReference type="ARBA" id="ARBA00004245"/>
    </source>
</evidence>
<dbReference type="Gene3D" id="2.130.10.10">
    <property type="entry name" value="YVTN repeat-like/Quinoprotein amine dehydrogenase"/>
    <property type="match status" value="2"/>
</dbReference>
<dbReference type="InterPro" id="IPR027417">
    <property type="entry name" value="P-loop_NTPase"/>
</dbReference>
<keyword evidence="5" id="KW-0963">Cytoplasm</keyword>
<dbReference type="PANTHER" id="PTHR47969:SF31">
    <property type="entry name" value="KINESIN FAMILY MEMBER 21A"/>
    <property type="match status" value="1"/>
</dbReference>
<evidence type="ECO:0000313" key="21">
    <source>
        <dbReference type="Ensembl" id="ENSSANP00000020341.1"/>
    </source>
</evidence>
<dbReference type="InterPro" id="IPR056533">
    <property type="entry name" value="KIF21A/B_hel_1"/>
</dbReference>
<feature type="compositionally biased region" description="Low complexity" evidence="19">
    <location>
        <begin position="467"/>
        <end position="481"/>
    </location>
</feature>
<feature type="repeat" description="WD" evidence="16">
    <location>
        <begin position="1433"/>
        <end position="1462"/>
    </location>
</feature>
<dbReference type="GO" id="GO:0051231">
    <property type="term" value="P:spindle elongation"/>
    <property type="evidence" value="ECO:0007669"/>
    <property type="project" value="TreeGrafter"/>
</dbReference>
<evidence type="ECO:0000256" key="18">
    <source>
        <dbReference type="SAM" id="Coils"/>
    </source>
</evidence>
<evidence type="ECO:0000256" key="4">
    <source>
        <dbReference type="ARBA" id="ARBA00004624"/>
    </source>
</evidence>
<keyword evidence="10 17" id="KW-0547">Nucleotide-binding</keyword>
<dbReference type="Pfam" id="PF00225">
    <property type="entry name" value="Kinesin"/>
    <property type="match status" value="1"/>
</dbReference>
<dbReference type="Proteomes" id="UP000472260">
    <property type="component" value="Unassembled WGS sequence"/>
</dbReference>
<keyword evidence="12 18" id="KW-0175">Coiled coil</keyword>
<feature type="region of interest" description="Disordered" evidence="19">
    <location>
        <begin position="1071"/>
        <end position="1099"/>
    </location>
</feature>
<dbReference type="InterPro" id="IPR015943">
    <property type="entry name" value="WD40/YVTN_repeat-like_dom_sf"/>
</dbReference>
<dbReference type="GO" id="GO:0030425">
    <property type="term" value="C:dendrite"/>
    <property type="evidence" value="ECO:0007669"/>
    <property type="project" value="UniProtKB-SubCell"/>
</dbReference>
<dbReference type="PROSITE" id="PS00678">
    <property type="entry name" value="WD_REPEATS_1"/>
    <property type="match status" value="1"/>
</dbReference>
<evidence type="ECO:0000256" key="5">
    <source>
        <dbReference type="ARBA" id="ARBA00022490"/>
    </source>
</evidence>
<feature type="repeat" description="WD" evidence="16">
    <location>
        <begin position="1196"/>
        <end position="1227"/>
    </location>
</feature>
<feature type="binding site" evidence="17">
    <location>
        <begin position="81"/>
        <end position="88"/>
    </location>
    <ligand>
        <name>ATP</name>
        <dbReference type="ChEBI" id="CHEBI:30616"/>
    </ligand>
</feature>
<feature type="domain" description="Kinesin motor" evidence="20">
    <location>
        <begin position="1"/>
        <end position="327"/>
    </location>
</feature>
<proteinExistence type="inferred from homology"/>
<dbReference type="InterPro" id="IPR019821">
    <property type="entry name" value="Kinesin_motor_CS"/>
</dbReference>
<dbReference type="GO" id="GO:0005524">
    <property type="term" value="F:ATP binding"/>
    <property type="evidence" value="ECO:0007669"/>
    <property type="project" value="UniProtKB-UniRule"/>
</dbReference>
<keyword evidence="6" id="KW-0597">Phosphoprotein</keyword>
<dbReference type="SUPFAM" id="SSF50978">
    <property type="entry name" value="WD40 repeat-like"/>
    <property type="match status" value="2"/>
</dbReference>
<feature type="region of interest" description="Disordered" evidence="19">
    <location>
        <begin position="507"/>
        <end position="550"/>
    </location>
</feature>
<dbReference type="PROSITE" id="PS50067">
    <property type="entry name" value="KINESIN_MOTOR_2"/>
    <property type="match status" value="1"/>
</dbReference>
<keyword evidence="8" id="KW-0493">Microtubule</keyword>
<dbReference type="SMART" id="SM00129">
    <property type="entry name" value="KISc"/>
    <property type="match status" value="1"/>
</dbReference>
<dbReference type="CDD" id="cd22263">
    <property type="entry name" value="Rcc_KIF21A"/>
    <property type="match status" value="1"/>
</dbReference>
<keyword evidence="11 17" id="KW-0067">ATP-binding</keyword>